<feature type="domain" description="TonB-dependent receptor-like beta-barrel" evidence="15">
    <location>
        <begin position="263"/>
        <end position="756"/>
    </location>
</feature>
<evidence type="ECO:0000259" key="15">
    <source>
        <dbReference type="Pfam" id="PF00593"/>
    </source>
</evidence>
<gene>
    <name evidence="17" type="ORF">FKV24_013700</name>
</gene>
<keyword evidence="9 14" id="KW-0798">TonB box</keyword>
<comment type="caution">
    <text evidence="17">The sequence shown here is derived from an EMBL/GenBank/DDBJ whole genome shotgun (WGS) entry which is preliminary data.</text>
</comment>
<keyword evidence="8" id="KW-0406">Ion transport</keyword>
<evidence type="ECO:0000256" key="11">
    <source>
        <dbReference type="ARBA" id="ARBA00023237"/>
    </source>
</evidence>
<dbReference type="Gene3D" id="2.40.170.20">
    <property type="entry name" value="TonB-dependent receptor, beta-barrel domain"/>
    <property type="match status" value="2"/>
</dbReference>
<feature type="short sequence motif" description="TonB C-terminal box" evidence="13">
    <location>
        <begin position="776"/>
        <end position="793"/>
    </location>
</feature>
<evidence type="ECO:0000256" key="3">
    <source>
        <dbReference type="ARBA" id="ARBA00022452"/>
    </source>
</evidence>
<evidence type="ECO:0000256" key="12">
    <source>
        <dbReference type="PROSITE-ProRule" id="PRU01360"/>
    </source>
</evidence>
<dbReference type="GO" id="GO:0006826">
    <property type="term" value="P:iron ion transport"/>
    <property type="evidence" value="ECO:0007669"/>
    <property type="project" value="UniProtKB-KW"/>
</dbReference>
<dbReference type="Proteomes" id="UP000320431">
    <property type="component" value="Unassembled WGS sequence"/>
</dbReference>
<dbReference type="EMBL" id="VICD02000234">
    <property type="protein sequence ID" value="KAB8174842.1"/>
    <property type="molecule type" value="Genomic_DNA"/>
</dbReference>
<dbReference type="PANTHER" id="PTHR32552">
    <property type="entry name" value="FERRICHROME IRON RECEPTOR-RELATED"/>
    <property type="match status" value="1"/>
</dbReference>
<evidence type="ECO:0000256" key="1">
    <source>
        <dbReference type="ARBA" id="ARBA00004571"/>
    </source>
</evidence>
<keyword evidence="2 12" id="KW-0813">Transport</keyword>
<sequence length="793" mass="85631">MTTIRTGARPGRRLRPLHCALQLAIAAMLPVTASAQQAPGAVADPETAVELDRMVVTAQKREQQVQEVPIAITAYSGEFMESLGVSTMGDLSGYVPGLQVQEQSPNNPGFVIRGITSDSGAANVPARVSIFQDGVSLSRSRGASVELFDMERVEILRGPQGTLFGRAAEIGAVHLIQNKANGEFGGEVELGLGNYNQRRFSGVLNAPIADQALYARLAVFGEQYDGTVDNLSGGDLNGKDTRAVRGSLGMLIGEMSRIDVIFNYQRDTPPGTDFRSGTIPNRRGSTDLFGPADLNRGDELGLDRKVYGATVLGDFALSDNWTLDTISGWRHFESTEQFDADGSQIAALEFAEIAEGKQFSQEFRFNYDAGGAFAGFFGASYFFEDGSQTVPFTTDERSLLALLSHDPNVRAAIAQLGLNLPEIPVLLPDGTPNVNYPLPPLPLPLNPAHSESFSNYGTTQAWDVFADGTWRVNDRFELTAGLRFSREDIEAGYQADPGSAPSLLGGLGAGVPMPGSRNILNLATNGRLTRSGSFDSAVGRLVGRYAFSDTLSGYASISRGRRPEAFNLSPTVSEEVPAETVDSYEIGLKGSLGGNRFAWDVAAFRYEYSNFQTDIPNPSGGTPLFITTNAGNATATGIEVAMNGELAPGLVGFLNYAWIDATFDDRDDDGNPQAFAGNRFRLTPEHSASLGLDWQLPFGAGHAFYLRPSYTWQSRVFFEDDNTAGLEQDAYGLFNLRAGVRLDDGRWDIGIWGRNLADKEYLIDAGNTGRLFGTPTYIPGSPRMYGITARLKF</sequence>
<feature type="domain" description="TonB-dependent receptor plug" evidence="16">
    <location>
        <begin position="65"/>
        <end position="168"/>
    </location>
</feature>
<dbReference type="InterPro" id="IPR010917">
    <property type="entry name" value="TonB_rcpt_CS"/>
</dbReference>
<dbReference type="GO" id="GO:0009279">
    <property type="term" value="C:cell outer membrane"/>
    <property type="evidence" value="ECO:0007669"/>
    <property type="project" value="UniProtKB-SubCell"/>
</dbReference>
<comment type="similarity">
    <text evidence="12 14">Belongs to the TonB-dependent receptor family.</text>
</comment>
<dbReference type="CDD" id="cd01347">
    <property type="entry name" value="ligand_gated_channel"/>
    <property type="match status" value="1"/>
</dbReference>
<evidence type="ECO:0000256" key="7">
    <source>
        <dbReference type="ARBA" id="ARBA00023004"/>
    </source>
</evidence>
<dbReference type="Pfam" id="PF07715">
    <property type="entry name" value="Plug"/>
    <property type="match status" value="1"/>
</dbReference>
<dbReference type="InterPro" id="IPR039426">
    <property type="entry name" value="TonB-dep_rcpt-like"/>
</dbReference>
<keyword evidence="3 12" id="KW-1134">Transmembrane beta strand</keyword>
<keyword evidence="6" id="KW-0732">Signal</keyword>
<dbReference type="AlphaFoldDB" id="A0A508ACQ2"/>
<evidence type="ECO:0000256" key="5">
    <source>
        <dbReference type="ARBA" id="ARBA00022692"/>
    </source>
</evidence>
<reference evidence="17 18" key="1">
    <citation type="submission" date="2019-10" db="EMBL/GenBank/DDBJ databases">
        <title>Lysobacter alkalisoli sp. nov., isolated from saline-alkaline soil.</title>
        <authorList>
            <person name="Sun J.-Q."/>
        </authorList>
    </citation>
    <scope>NUCLEOTIDE SEQUENCE [LARGE SCALE GENOMIC DNA]</scope>
    <source>
        <strain evidence="17 18">KCTC 42381</strain>
    </source>
</reference>
<dbReference type="InterPro" id="IPR000531">
    <property type="entry name" value="Beta-barrel_TonB"/>
</dbReference>
<dbReference type="InterPro" id="IPR012910">
    <property type="entry name" value="Plug_dom"/>
</dbReference>
<comment type="subcellular location">
    <subcellularLocation>
        <location evidence="1 12">Cell outer membrane</location>
        <topology evidence="1 12">Multi-pass membrane protein</topology>
    </subcellularLocation>
</comment>
<dbReference type="PANTHER" id="PTHR32552:SF81">
    <property type="entry name" value="TONB-DEPENDENT OUTER MEMBRANE RECEPTOR"/>
    <property type="match status" value="1"/>
</dbReference>
<dbReference type="SUPFAM" id="SSF56935">
    <property type="entry name" value="Porins"/>
    <property type="match status" value="1"/>
</dbReference>
<keyword evidence="4" id="KW-0410">Iron transport</keyword>
<protein>
    <submittedName>
        <fullName evidence="17">TonB-dependent receptor</fullName>
    </submittedName>
</protein>
<evidence type="ECO:0000256" key="6">
    <source>
        <dbReference type="ARBA" id="ARBA00022729"/>
    </source>
</evidence>
<dbReference type="PROSITE" id="PS52016">
    <property type="entry name" value="TONB_DEPENDENT_REC_3"/>
    <property type="match status" value="1"/>
</dbReference>
<evidence type="ECO:0000256" key="9">
    <source>
        <dbReference type="ARBA" id="ARBA00023077"/>
    </source>
</evidence>
<dbReference type="PROSITE" id="PS01156">
    <property type="entry name" value="TONB_DEPENDENT_REC_2"/>
    <property type="match status" value="1"/>
</dbReference>
<evidence type="ECO:0000256" key="4">
    <source>
        <dbReference type="ARBA" id="ARBA00022496"/>
    </source>
</evidence>
<evidence type="ECO:0000256" key="14">
    <source>
        <dbReference type="RuleBase" id="RU003357"/>
    </source>
</evidence>
<accession>A0A508ACQ2</accession>
<keyword evidence="17" id="KW-0675">Receptor</keyword>
<keyword evidence="5 12" id="KW-0812">Transmembrane</keyword>
<evidence type="ECO:0000256" key="2">
    <source>
        <dbReference type="ARBA" id="ARBA00022448"/>
    </source>
</evidence>
<keyword evidence="11 12" id="KW-0998">Cell outer membrane</keyword>
<evidence type="ECO:0000256" key="10">
    <source>
        <dbReference type="ARBA" id="ARBA00023136"/>
    </source>
</evidence>
<name>A0A508ACQ2_9GAMM</name>
<dbReference type="InterPro" id="IPR036942">
    <property type="entry name" value="Beta-barrel_TonB_sf"/>
</dbReference>
<keyword evidence="7" id="KW-0408">Iron</keyword>
<evidence type="ECO:0000313" key="18">
    <source>
        <dbReference type="Proteomes" id="UP000320431"/>
    </source>
</evidence>
<keyword evidence="10 12" id="KW-0472">Membrane</keyword>
<evidence type="ECO:0000313" key="17">
    <source>
        <dbReference type="EMBL" id="KAB8174842.1"/>
    </source>
</evidence>
<proteinExistence type="inferred from homology"/>
<evidence type="ECO:0000256" key="8">
    <source>
        <dbReference type="ARBA" id="ARBA00023065"/>
    </source>
</evidence>
<evidence type="ECO:0000256" key="13">
    <source>
        <dbReference type="PROSITE-ProRule" id="PRU10144"/>
    </source>
</evidence>
<evidence type="ECO:0000259" key="16">
    <source>
        <dbReference type="Pfam" id="PF07715"/>
    </source>
</evidence>
<dbReference type="Pfam" id="PF00593">
    <property type="entry name" value="TonB_dep_Rec_b-barrel"/>
    <property type="match status" value="1"/>
</dbReference>
<organism evidence="17 18">
    <name type="scientific">Marilutibacter maris</name>
    <dbReference type="NCBI Taxonomy" id="1605891"/>
    <lineage>
        <taxon>Bacteria</taxon>
        <taxon>Pseudomonadati</taxon>
        <taxon>Pseudomonadota</taxon>
        <taxon>Gammaproteobacteria</taxon>
        <taxon>Lysobacterales</taxon>
        <taxon>Lysobacteraceae</taxon>
        <taxon>Marilutibacter</taxon>
    </lineage>
</organism>